<accession>A0A7J5TSH0</accession>
<name>A0A7J5TSH0_9BACT</name>
<gene>
    <name evidence="2" type="ORF">F5984_24655</name>
</gene>
<dbReference type="Proteomes" id="UP000488299">
    <property type="component" value="Unassembled WGS sequence"/>
</dbReference>
<dbReference type="GO" id="GO:0016747">
    <property type="term" value="F:acyltransferase activity, transferring groups other than amino-acyl groups"/>
    <property type="evidence" value="ECO:0007669"/>
    <property type="project" value="InterPro"/>
</dbReference>
<dbReference type="SUPFAM" id="SSF55729">
    <property type="entry name" value="Acyl-CoA N-acyltransferases (Nat)"/>
    <property type="match status" value="1"/>
</dbReference>
<proteinExistence type="predicted"/>
<sequence length="221" mass="25861">MRGRDLDLYLSEGYFRMQQDLFTCRYVFFEDKLCQVFWLRLVLPNVTYGKSQLRILKINSRYEVIVQPFRLTHELERLYANYKNGIDFDAPESVESCLLNGSVFNVFDTYVVEVRDGGKLIAAGIFDNGLESIAGIMNFYDPAYRKQSLGKFLMLQKIEYARRVGKLFYYPGYLASDYPKFNYKLFACEPATEVFDDYNGVWYPFSWERVQGLSGDESGIF</sequence>
<comment type="caution">
    <text evidence="2">The sequence shown here is derived from an EMBL/GenBank/DDBJ whole genome shotgun (WGS) entry which is preliminary data.</text>
</comment>
<evidence type="ECO:0000313" key="2">
    <source>
        <dbReference type="EMBL" id="KAB7726279.1"/>
    </source>
</evidence>
<keyword evidence="2" id="KW-0808">Transferase</keyword>
<evidence type="ECO:0000259" key="1">
    <source>
        <dbReference type="PROSITE" id="PS51186"/>
    </source>
</evidence>
<keyword evidence="3" id="KW-1185">Reference proteome</keyword>
<dbReference type="InterPro" id="IPR000182">
    <property type="entry name" value="GNAT_dom"/>
</dbReference>
<organism evidence="2 3">
    <name type="scientific">Rudanella paleaurantiibacter</name>
    <dbReference type="NCBI Taxonomy" id="2614655"/>
    <lineage>
        <taxon>Bacteria</taxon>
        <taxon>Pseudomonadati</taxon>
        <taxon>Bacteroidota</taxon>
        <taxon>Cytophagia</taxon>
        <taxon>Cytophagales</taxon>
        <taxon>Cytophagaceae</taxon>
        <taxon>Rudanella</taxon>
    </lineage>
</organism>
<feature type="domain" description="N-acetyltransferase" evidence="1">
    <location>
        <begin position="64"/>
        <end position="208"/>
    </location>
</feature>
<protein>
    <submittedName>
        <fullName evidence="2">Arginine-tRNA-protein transferase</fullName>
    </submittedName>
</protein>
<dbReference type="InterPro" id="IPR007472">
    <property type="entry name" value="N-end_Aminoacyl_Trfase_C"/>
</dbReference>
<dbReference type="EMBL" id="WELI01000016">
    <property type="protein sequence ID" value="KAB7726279.1"/>
    <property type="molecule type" value="Genomic_DNA"/>
</dbReference>
<dbReference type="AlphaFoldDB" id="A0A7J5TSH0"/>
<dbReference type="RefSeq" id="WP_152126825.1">
    <property type="nucleotide sequence ID" value="NZ_WELI01000016.1"/>
</dbReference>
<evidence type="ECO:0000313" key="3">
    <source>
        <dbReference type="Proteomes" id="UP000488299"/>
    </source>
</evidence>
<dbReference type="Pfam" id="PF04377">
    <property type="entry name" value="ATE_C"/>
    <property type="match status" value="1"/>
</dbReference>
<reference evidence="2 3" key="1">
    <citation type="submission" date="2019-10" db="EMBL/GenBank/DDBJ databases">
        <title>Rudanella paleaurantiibacter sp. nov., isolated from sludge.</title>
        <authorList>
            <person name="Xu S.Q."/>
        </authorList>
    </citation>
    <scope>NUCLEOTIDE SEQUENCE [LARGE SCALE GENOMIC DNA]</scope>
    <source>
        <strain evidence="2 3">HX-22-17</strain>
    </source>
</reference>
<dbReference type="GO" id="GO:0004057">
    <property type="term" value="F:arginyl-tRNA--protein transferase activity"/>
    <property type="evidence" value="ECO:0007669"/>
    <property type="project" value="InterPro"/>
</dbReference>
<dbReference type="InterPro" id="IPR016181">
    <property type="entry name" value="Acyl_CoA_acyltransferase"/>
</dbReference>
<dbReference type="PROSITE" id="PS51186">
    <property type="entry name" value="GNAT"/>
    <property type="match status" value="1"/>
</dbReference>